<protein>
    <submittedName>
        <fullName evidence="1">Uncharacterized protein</fullName>
    </submittedName>
</protein>
<accession>A0A7J8YRL1</accession>
<evidence type="ECO:0000313" key="2">
    <source>
        <dbReference type="Proteomes" id="UP000593577"/>
    </source>
</evidence>
<name>A0A7J8YRL1_GOSAI</name>
<proteinExistence type="predicted"/>
<sequence>MNSVVFYGFLFEISSKSSRYFEEDRSVCFGYLQTDHLPKGSWAHRSCGSGFLRKVETR</sequence>
<reference evidence="1 2" key="1">
    <citation type="journal article" date="2019" name="Genome Biol. Evol.">
        <title>Insights into the evolution of the New World diploid cottons (Gossypium, subgenus Houzingenia) based on genome sequencing.</title>
        <authorList>
            <person name="Grover C.E."/>
            <person name="Arick M.A. 2nd"/>
            <person name="Thrash A."/>
            <person name="Conover J.L."/>
            <person name="Sanders W.S."/>
            <person name="Peterson D.G."/>
            <person name="Frelichowski J.E."/>
            <person name="Scheffler J.A."/>
            <person name="Scheffler B.E."/>
            <person name="Wendel J.F."/>
        </authorList>
    </citation>
    <scope>NUCLEOTIDE SEQUENCE [LARGE SCALE GENOMIC DNA]</scope>
    <source>
        <strain evidence="1">185</strain>
        <tissue evidence="1">Leaf</tissue>
    </source>
</reference>
<dbReference type="AlphaFoldDB" id="A0A7J8YRL1"/>
<feature type="non-terminal residue" evidence="1">
    <location>
        <position position="58"/>
    </location>
</feature>
<comment type="caution">
    <text evidence="1">The sequence shown here is derived from an EMBL/GenBank/DDBJ whole genome shotgun (WGS) entry which is preliminary data.</text>
</comment>
<keyword evidence="2" id="KW-1185">Reference proteome</keyword>
<evidence type="ECO:0000313" key="1">
    <source>
        <dbReference type="EMBL" id="MBA0702218.1"/>
    </source>
</evidence>
<dbReference type="Proteomes" id="UP000593577">
    <property type="component" value="Unassembled WGS sequence"/>
</dbReference>
<organism evidence="1 2">
    <name type="scientific">Gossypium aridum</name>
    <name type="common">American cotton</name>
    <name type="synonym">Erioxylum aridum</name>
    <dbReference type="NCBI Taxonomy" id="34290"/>
    <lineage>
        <taxon>Eukaryota</taxon>
        <taxon>Viridiplantae</taxon>
        <taxon>Streptophyta</taxon>
        <taxon>Embryophyta</taxon>
        <taxon>Tracheophyta</taxon>
        <taxon>Spermatophyta</taxon>
        <taxon>Magnoliopsida</taxon>
        <taxon>eudicotyledons</taxon>
        <taxon>Gunneridae</taxon>
        <taxon>Pentapetalae</taxon>
        <taxon>rosids</taxon>
        <taxon>malvids</taxon>
        <taxon>Malvales</taxon>
        <taxon>Malvaceae</taxon>
        <taxon>Malvoideae</taxon>
        <taxon>Gossypium</taxon>
    </lineage>
</organism>
<dbReference type="EMBL" id="JABFAA010349837">
    <property type="protein sequence ID" value="MBA0702218.1"/>
    <property type="molecule type" value="Genomic_DNA"/>
</dbReference>
<gene>
    <name evidence="1" type="ORF">Goari_005509</name>
</gene>